<comment type="catalytic activity">
    <reaction evidence="9 10 11">
        <text>adenosine(37) in tRNA + dimethylallyl diphosphate = N(6)-dimethylallyladenosine(37) in tRNA + diphosphate</text>
        <dbReference type="Rhea" id="RHEA:26482"/>
        <dbReference type="Rhea" id="RHEA-COMP:10162"/>
        <dbReference type="Rhea" id="RHEA-COMP:10375"/>
        <dbReference type="ChEBI" id="CHEBI:33019"/>
        <dbReference type="ChEBI" id="CHEBI:57623"/>
        <dbReference type="ChEBI" id="CHEBI:74411"/>
        <dbReference type="ChEBI" id="CHEBI:74415"/>
        <dbReference type="EC" id="2.5.1.75"/>
    </reaction>
</comment>
<feature type="site" description="Interaction with substrate tRNA" evidence="10">
    <location>
        <position position="123"/>
    </location>
</feature>
<dbReference type="InterPro" id="IPR039657">
    <property type="entry name" value="Dimethylallyltransferase"/>
</dbReference>
<dbReference type="Pfam" id="PF01715">
    <property type="entry name" value="IPPT"/>
    <property type="match status" value="1"/>
</dbReference>
<comment type="caution">
    <text evidence="10">Lacks conserved residue(s) required for the propagation of feature annotation.</text>
</comment>
<dbReference type="InterPro" id="IPR018022">
    <property type="entry name" value="IPT"/>
</dbReference>
<feature type="binding site" evidence="10">
    <location>
        <begin position="9"/>
        <end position="16"/>
    </location>
    <ligand>
        <name>ATP</name>
        <dbReference type="ChEBI" id="CHEBI:30616"/>
    </ligand>
</feature>
<feature type="binding site" evidence="10">
    <location>
        <begin position="11"/>
        <end position="16"/>
    </location>
    <ligand>
        <name>substrate</name>
    </ligand>
</feature>
<evidence type="ECO:0000256" key="1">
    <source>
        <dbReference type="ARBA" id="ARBA00001946"/>
    </source>
</evidence>
<keyword evidence="8 10" id="KW-0460">Magnesium</keyword>
<name>A0ABR9ZT46_9FIRM</name>
<evidence type="ECO:0000256" key="11">
    <source>
        <dbReference type="RuleBase" id="RU003783"/>
    </source>
</evidence>
<dbReference type="PANTHER" id="PTHR11088">
    <property type="entry name" value="TRNA DIMETHYLALLYLTRANSFERASE"/>
    <property type="match status" value="1"/>
</dbReference>
<gene>
    <name evidence="10 14" type="primary">miaA</name>
    <name evidence="14" type="ORF">ISU02_10815</name>
</gene>
<feature type="site" description="Interaction with substrate tRNA" evidence="10">
    <location>
        <position position="100"/>
    </location>
</feature>
<dbReference type="EMBL" id="JADKNH010000006">
    <property type="protein sequence ID" value="MBF4693617.1"/>
    <property type="molecule type" value="Genomic_DNA"/>
</dbReference>
<evidence type="ECO:0000313" key="15">
    <source>
        <dbReference type="Proteomes" id="UP000614200"/>
    </source>
</evidence>
<keyword evidence="7 10" id="KW-0067">ATP-binding</keyword>
<reference evidence="14 15" key="1">
    <citation type="submission" date="2020-11" db="EMBL/GenBank/DDBJ databases">
        <title>Fusibacter basophilias sp. nov.</title>
        <authorList>
            <person name="Qiu D."/>
        </authorList>
    </citation>
    <scope>NUCLEOTIDE SEQUENCE [LARGE SCALE GENOMIC DNA]</scope>
    <source>
        <strain evidence="14 15">Q10-2</strain>
    </source>
</reference>
<evidence type="ECO:0000313" key="14">
    <source>
        <dbReference type="EMBL" id="MBF4693617.1"/>
    </source>
</evidence>
<evidence type="ECO:0000256" key="4">
    <source>
        <dbReference type="ARBA" id="ARBA00022679"/>
    </source>
</evidence>
<evidence type="ECO:0000256" key="3">
    <source>
        <dbReference type="ARBA" id="ARBA00005842"/>
    </source>
</evidence>
<comment type="cofactor">
    <cofactor evidence="1 10">
        <name>Mg(2+)</name>
        <dbReference type="ChEBI" id="CHEBI:18420"/>
    </cofactor>
</comment>
<dbReference type="HAMAP" id="MF_00185">
    <property type="entry name" value="IPP_trans"/>
    <property type="match status" value="1"/>
</dbReference>
<evidence type="ECO:0000256" key="13">
    <source>
        <dbReference type="RuleBase" id="RU003785"/>
    </source>
</evidence>
<keyword evidence="15" id="KW-1185">Reference proteome</keyword>
<dbReference type="SUPFAM" id="SSF52540">
    <property type="entry name" value="P-loop containing nucleoside triphosphate hydrolases"/>
    <property type="match status" value="1"/>
</dbReference>
<evidence type="ECO:0000256" key="12">
    <source>
        <dbReference type="RuleBase" id="RU003784"/>
    </source>
</evidence>
<evidence type="ECO:0000256" key="5">
    <source>
        <dbReference type="ARBA" id="ARBA00022694"/>
    </source>
</evidence>
<keyword evidence="4 10" id="KW-0808">Transferase</keyword>
<evidence type="ECO:0000256" key="6">
    <source>
        <dbReference type="ARBA" id="ARBA00022741"/>
    </source>
</evidence>
<dbReference type="EC" id="2.5.1.75" evidence="10"/>
<dbReference type="Gene3D" id="1.10.20.140">
    <property type="match status" value="1"/>
</dbReference>
<sequence length="305" mass="34540">MKKILVIVGPTAVGKTDISIDVAKALDTEIISCDSVQIYKRLDIGSAKPTIDEMQGVKHHLIDFVEPDQNYSVSEYRQDAQAVISKLHAQGKIPVITGGTGLYVNALLYEMHFGENASDETYRQSLESKAELEGNNAVHDLLKQVDLQASEKIHPNNIRRVIRALEINKVTGKNVGDFTLDPVRTKAYEVVLIGLTRERSKLYDRINRRVDLMLEAGLIEEVEKLKKSGLDDSFQSMQGIGYKEVLAYLNGLYDLDAMISLLKQNSRRYAKRQMTWFKRYEEIQWIDLETFSSKEAVVKTILSTI</sequence>
<dbReference type="Proteomes" id="UP000614200">
    <property type="component" value="Unassembled WGS sequence"/>
</dbReference>
<protein>
    <recommendedName>
        <fullName evidence="10">tRNA dimethylallyltransferase</fullName>
        <ecNumber evidence="10">2.5.1.75</ecNumber>
    </recommendedName>
    <alternativeName>
        <fullName evidence="10">Dimethylallyl diphosphate:tRNA dimethylallyltransferase</fullName>
        <shortName evidence="10">DMAPP:tRNA dimethylallyltransferase</shortName>
        <shortName evidence="10">DMATase</shortName>
    </alternativeName>
    <alternativeName>
        <fullName evidence="10">Isopentenyl-diphosphate:tRNA isopentenyltransferase</fullName>
        <shortName evidence="10">IPP transferase</shortName>
        <shortName evidence="10">IPPT</shortName>
        <shortName evidence="10">IPTase</shortName>
    </alternativeName>
</protein>
<feature type="region of interest" description="Interaction with substrate tRNA" evidence="10">
    <location>
        <begin position="34"/>
        <end position="37"/>
    </location>
</feature>
<dbReference type="RefSeq" id="WP_194701861.1">
    <property type="nucleotide sequence ID" value="NZ_JADKNH010000006.1"/>
</dbReference>
<comment type="function">
    <text evidence="2 10 12">Catalyzes the transfer of a dimethylallyl group onto the adenine at position 37 in tRNAs that read codons beginning with uridine, leading to the formation of N6-(dimethylallyl)adenosine (i(6)A).</text>
</comment>
<keyword evidence="5 10" id="KW-0819">tRNA processing</keyword>
<keyword evidence="6 10" id="KW-0547">Nucleotide-binding</keyword>
<evidence type="ECO:0000256" key="9">
    <source>
        <dbReference type="ARBA" id="ARBA00049563"/>
    </source>
</evidence>
<organism evidence="14 15">
    <name type="scientific">Fusibacter ferrireducens</name>
    <dbReference type="NCBI Taxonomy" id="2785058"/>
    <lineage>
        <taxon>Bacteria</taxon>
        <taxon>Bacillati</taxon>
        <taxon>Bacillota</taxon>
        <taxon>Clostridia</taxon>
        <taxon>Eubacteriales</taxon>
        <taxon>Eubacteriales Family XII. Incertae Sedis</taxon>
        <taxon>Fusibacter</taxon>
    </lineage>
</organism>
<dbReference type="PANTHER" id="PTHR11088:SF60">
    <property type="entry name" value="TRNA DIMETHYLALLYLTRANSFERASE"/>
    <property type="match status" value="1"/>
</dbReference>
<dbReference type="InterPro" id="IPR027417">
    <property type="entry name" value="P-loop_NTPase"/>
</dbReference>
<comment type="similarity">
    <text evidence="3 10 13">Belongs to the IPP transferase family.</text>
</comment>
<evidence type="ECO:0000256" key="10">
    <source>
        <dbReference type="HAMAP-Rule" id="MF_00185"/>
    </source>
</evidence>
<proteinExistence type="inferred from homology"/>
<evidence type="ECO:0000256" key="2">
    <source>
        <dbReference type="ARBA" id="ARBA00003213"/>
    </source>
</evidence>
<dbReference type="GO" id="GO:0052381">
    <property type="term" value="F:tRNA dimethylallyltransferase activity"/>
    <property type="evidence" value="ECO:0007669"/>
    <property type="project" value="UniProtKB-EC"/>
</dbReference>
<evidence type="ECO:0000256" key="7">
    <source>
        <dbReference type="ARBA" id="ARBA00022840"/>
    </source>
</evidence>
<comment type="caution">
    <text evidence="14">The sequence shown here is derived from an EMBL/GenBank/DDBJ whole genome shotgun (WGS) entry which is preliminary data.</text>
</comment>
<dbReference type="Gene3D" id="3.40.50.300">
    <property type="entry name" value="P-loop containing nucleotide triphosphate hydrolases"/>
    <property type="match status" value="1"/>
</dbReference>
<accession>A0ABR9ZT46</accession>
<dbReference type="NCBIfam" id="TIGR00174">
    <property type="entry name" value="miaA"/>
    <property type="match status" value="1"/>
</dbReference>
<evidence type="ECO:0000256" key="8">
    <source>
        <dbReference type="ARBA" id="ARBA00022842"/>
    </source>
</evidence>
<comment type="subunit">
    <text evidence="10">Monomer.</text>
</comment>